<dbReference type="InterPro" id="IPR011059">
    <property type="entry name" value="Metal-dep_hydrolase_composite"/>
</dbReference>
<evidence type="ECO:0000313" key="2">
    <source>
        <dbReference type="EMBL" id="KPL90803.1"/>
    </source>
</evidence>
<organism evidence="2 3">
    <name type="scientific">Levilinea saccharolytica</name>
    <dbReference type="NCBI Taxonomy" id="229921"/>
    <lineage>
        <taxon>Bacteria</taxon>
        <taxon>Bacillati</taxon>
        <taxon>Chloroflexota</taxon>
        <taxon>Anaerolineae</taxon>
        <taxon>Anaerolineales</taxon>
        <taxon>Anaerolineaceae</taxon>
        <taxon>Levilinea</taxon>
    </lineage>
</organism>
<evidence type="ECO:0000259" key="1">
    <source>
        <dbReference type="Pfam" id="PF07969"/>
    </source>
</evidence>
<proteinExistence type="predicted"/>
<keyword evidence="3" id="KW-1185">Reference proteome</keyword>
<dbReference type="GO" id="GO:0016810">
    <property type="term" value="F:hydrolase activity, acting on carbon-nitrogen (but not peptide) bonds"/>
    <property type="evidence" value="ECO:0007669"/>
    <property type="project" value="InterPro"/>
</dbReference>
<feature type="domain" description="Amidohydrolase 3" evidence="1">
    <location>
        <begin position="50"/>
        <end position="524"/>
    </location>
</feature>
<dbReference type="InterPro" id="IPR033932">
    <property type="entry name" value="YtcJ-like"/>
</dbReference>
<dbReference type="InterPro" id="IPR032466">
    <property type="entry name" value="Metal_Hydrolase"/>
</dbReference>
<dbReference type="EMBL" id="LGCM01000009">
    <property type="protein sequence ID" value="KPL90803.1"/>
    <property type="molecule type" value="Genomic_DNA"/>
</dbReference>
<dbReference type="Gene3D" id="2.30.40.10">
    <property type="entry name" value="Urease, subunit C, domain 1"/>
    <property type="match status" value="1"/>
</dbReference>
<dbReference type="Gene3D" id="3.20.20.140">
    <property type="entry name" value="Metal-dependent hydrolases"/>
    <property type="match status" value="1"/>
</dbReference>
<dbReference type="Pfam" id="PF07969">
    <property type="entry name" value="Amidohydro_3"/>
    <property type="match status" value="1"/>
</dbReference>
<name>A0A0P6Y470_9CHLR</name>
<dbReference type="SUPFAM" id="SSF51338">
    <property type="entry name" value="Composite domain of metallo-dependent hydrolases"/>
    <property type="match status" value="1"/>
</dbReference>
<dbReference type="Proteomes" id="UP000050501">
    <property type="component" value="Unassembled WGS sequence"/>
</dbReference>
<dbReference type="PANTHER" id="PTHR22642">
    <property type="entry name" value="IMIDAZOLONEPROPIONASE"/>
    <property type="match status" value="1"/>
</dbReference>
<dbReference type="PATRIC" id="fig|229921.5.peg.2464"/>
<evidence type="ECO:0000313" key="3">
    <source>
        <dbReference type="Proteomes" id="UP000050501"/>
    </source>
</evidence>
<dbReference type="Gene3D" id="3.10.310.70">
    <property type="match status" value="1"/>
</dbReference>
<dbReference type="STRING" id="229921.ADN01_02280"/>
<protein>
    <recommendedName>
        <fullName evidence="1">Amidohydrolase 3 domain-containing protein</fullName>
    </recommendedName>
</protein>
<dbReference type="CDD" id="cd01300">
    <property type="entry name" value="YtcJ_like"/>
    <property type="match status" value="1"/>
</dbReference>
<dbReference type="InterPro" id="IPR013108">
    <property type="entry name" value="Amidohydro_3"/>
</dbReference>
<dbReference type="AlphaFoldDB" id="A0A0P6Y470"/>
<accession>A0A0P6Y470</accession>
<dbReference type="PANTHER" id="PTHR22642:SF2">
    <property type="entry name" value="PROTEIN LONG AFTER FAR-RED 3"/>
    <property type="match status" value="1"/>
</dbReference>
<gene>
    <name evidence="2" type="ORF">ADN01_02280</name>
</gene>
<comment type="caution">
    <text evidence="2">The sequence shown here is derived from an EMBL/GenBank/DDBJ whole genome shotgun (WGS) entry which is preliminary data.</text>
</comment>
<reference evidence="2 3" key="1">
    <citation type="submission" date="2015-07" db="EMBL/GenBank/DDBJ databases">
        <title>Genome sequence of Levilinea saccharolytica DSM 16555.</title>
        <authorList>
            <person name="Hemp J."/>
            <person name="Ward L.M."/>
            <person name="Pace L.A."/>
            <person name="Fischer W.W."/>
        </authorList>
    </citation>
    <scope>NUCLEOTIDE SEQUENCE [LARGE SCALE GENOMIC DNA]</scope>
    <source>
        <strain evidence="2 3">KIBI-1</strain>
    </source>
</reference>
<sequence length="527" mass="57542">MRLLYNARIYTQDARRPLVSALAIDRGVVAAAGSDDEILHLAQAGDQKEDMGGAVIWPGLTDAHLHLEYYSLGLTRVDCETSTRSECLRRVAERAGQIPAGEWVLGHGWNQNEWTEGFGDGRDLDRAAPHHPVHLTSKSVHASWANALALQAAGITANTPDPQGGRIERDAHGQPTGFLFESAMELVEKIIPMPSVQLLSEAIERAQQNLWGMGLTGVHDFDRARSFGALQILNAEKRLKLRVVKSIPLESLQEAAAVGLRGGFGNDFLWIGSVKLFADGALGPHTAAMLQPYENDPDNTGMLFLDAEQFFEYGQQAAQAGLGLAIHAIGDRANHEVLEAYQQLRAYEAANHLPALRHRIEHVQNLHPMDQKRLAEMNVIASMQPIHATSDMFAADQYWGPRAANAYVFKTLLDSGATLAFGSDAPVEVPNPFIGIHAAVTRQRPNGQPDAQGWYPQQRLSLQEALNAYTLGPAFAAGREHFLGKLASGYAADLIVLKTDPFQMDPTALHAVLPQATMVAGEWVWHA</sequence>
<dbReference type="RefSeq" id="WP_062417535.1">
    <property type="nucleotide sequence ID" value="NZ_DF967974.1"/>
</dbReference>
<dbReference type="SUPFAM" id="SSF51556">
    <property type="entry name" value="Metallo-dependent hydrolases"/>
    <property type="match status" value="1"/>
</dbReference>